<evidence type="ECO:0000313" key="3">
    <source>
        <dbReference type="Proteomes" id="UP000265520"/>
    </source>
</evidence>
<comment type="caution">
    <text evidence="2">The sequence shown here is derived from an EMBL/GenBank/DDBJ whole genome shotgun (WGS) entry which is preliminary data.</text>
</comment>
<evidence type="ECO:0000313" key="2">
    <source>
        <dbReference type="EMBL" id="MCI53219.1"/>
    </source>
</evidence>
<accession>A0A392SX15</accession>
<evidence type="ECO:0000256" key="1">
    <source>
        <dbReference type="SAM" id="MobiDB-lite"/>
    </source>
</evidence>
<organism evidence="2 3">
    <name type="scientific">Trifolium medium</name>
    <dbReference type="NCBI Taxonomy" id="97028"/>
    <lineage>
        <taxon>Eukaryota</taxon>
        <taxon>Viridiplantae</taxon>
        <taxon>Streptophyta</taxon>
        <taxon>Embryophyta</taxon>
        <taxon>Tracheophyta</taxon>
        <taxon>Spermatophyta</taxon>
        <taxon>Magnoliopsida</taxon>
        <taxon>eudicotyledons</taxon>
        <taxon>Gunneridae</taxon>
        <taxon>Pentapetalae</taxon>
        <taxon>rosids</taxon>
        <taxon>fabids</taxon>
        <taxon>Fabales</taxon>
        <taxon>Fabaceae</taxon>
        <taxon>Papilionoideae</taxon>
        <taxon>50 kb inversion clade</taxon>
        <taxon>NPAAA clade</taxon>
        <taxon>Hologalegina</taxon>
        <taxon>IRL clade</taxon>
        <taxon>Trifolieae</taxon>
        <taxon>Trifolium</taxon>
    </lineage>
</organism>
<protein>
    <submittedName>
        <fullName evidence="2">Uncharacterized protein</fullName>
    </submittedName>
</protein>
<reference evidence="2 3" key="1">
    <citation type="journal article" date="2018" name="Front. Plant Sci.">
        <title>Red Clover (Trifolium pratense) and Zigzag Clover (T. medium) - A Picture of Genomic Similarities and Differences.</title>
        <authorList>
            <person name="Dluhosova J."/>
            <person name="Istvanek J."/>
            <person name="Nedelnik J."/>
            <person name="Repkova J."/>
        </authorList>
    </citation>
    <scope>NUCLEOTIDE SEQUENCE [LARGE SCALE GENOMIC DNA]</scope>
    <source>
        <strain evidence="3">cv. 10/8</strain>
        <tissue evidence="2">Leaf</tissue>
    </source>
</reference>
<dbReference type="EMBL" id="LXQA010459862">
    <property type="protein sequence ID" value="MCI53219.1"/>
    <property type="molecule type" value="Genomic_DNA"/>
</dbReference>
<feature type="region of interest" description="Disordered" evidence="1">
    <location>
        <begin position="13"/>
        <end position="44"/>
    </location>
</feature>
<proteinExistence type="predicted"/>
<dbReference type="AlphaFoldDB" id="A0A392SX15"/>
<name>A0A392SX15_9FABA</name>
<dbReference type="Proteomes" id="UP000265520">
    <property type="component" value="Unassembled WGS sequence"/>
</dbReference>
<feature type="non-terminal residue" evidence="2">
    <location>
        <position position="58"/>
    </location>
</feature>
<feature type="compositionally biased region" description="Basic residues" evidence="1">
    <location>
        <begin position="35"/>
        <end position="44"/>
    </location>
</feature>
<sequence>MLCFVDRPGSAVANDISDTDDEVDDDIHSHFNRPPPKKVPKKGAKPLRASALLRLGVG</sequence>
<keyword evidence="3" id="KW-1185">Reference proteome</keyword>